<reference evidence="13 14" key="1">
    <citation type="journal article" date="2011" name="Stand. Genomic Sci.">
        <title>Complete genome sequence of the hyperthermophilic chemolithoautotroph Pyrolobus fumarii type strain (1A).</title>
        <authorList>
            <person name="Anderson I."/>
            <person name="Goker M."/>
            <person name="Nolan M."/>
            <person name="Lucas S."/>
            <person name="Hammon N."/>
            <person name="Deshpande S."/>
            <person name="Cheng J.F."/>
            <person name="Tapia R."/>
            <person name="Han C."/>
            <person name="Goodwin L."/>
            <person name="Pitluck S."/>
            <person name="Huntemann M."/>
            <person name="Liolios K."/>
            <person name="Ivanova N."/>
            <person name="Pagani I."/>
            <person name="Mavromatis K."/>
            <person name="Ovchinikova G."/>
            <person name="Pati A."/>
            <person name="Chen A."/>
            <person name="Palaniappan K."/>
            <person name="Land M."/>
            <person name="Hauser L."/>
            <person name="Brambilla E.M."/>
            <person name="Huber H."/>
            <person name="Yasawong M."/>
            <person name="Rohde M."/>
            <person name="Spring S."/>
            <person name="Abt B."/>
            <person name="Sikorski J."/>
            <person name="Wirth R."/>
            <person name="Detter J.C."/>
            <person name="Woyke T."/>
            <person name="Bristow J."/>
            <person name="Eisen J.A."/>
            <person name="Markowitz V."/>
            <person name="Hugenholtz P."/>
            <person name="Kyrpides N.C."/>
            <person name="Klenk H.P."/>
            <person name="Lapidus A."/>
        </authorList>
    </citation>
    <scope>NUCLEOTIDE SEQUENCE [LARGE SCALE GENOMIC DNA]</scope>
    <source>
        <strain evidence="14">DSM 11204 / 1A</strain>
    </source>
</reference>
<dbReference type="Pfam" id="PF13793">
    <property type="entry name" value="Pribosyltran_N"/>
    <property type="match status" value="1"/>
</dbReference>
<dbReference type="EC" id="2.7.6.1" evidence="10"/>
<feature type="binding site" evidence="10">
    <location>
        <begin position="36"/>
        <end position="38"/>
    </location>
    <ligand>
        <name>ATP</name>
        <dbReference type="ChEBI" id="CHEBI:30616"/>
    </ligand>
</feature>
<feature type="domain" description="Phosphoribosyltransferase" evidence="11">
    <location>
        <begin position="152"/>
        <end position="247"/>
    </location>
</feature>
<dbReference type="GO" id="GO:0004749">
    <property type="term" value="F:ribose phosphate diphosphokinase activity"/>
    <property type="evidence" value="ECO:0007669"/>
    <property type="project" value="UniProtKB-UniRule"/>
</dbReference>
<evidence type="ECO:0000259" key="12">
    <source>
        <dbReference type="Pfam" id="PF13793"/>
    </source>
</evidence>
<comment type="catalytic activity">
    <reaction evidence="9 10">
        <text>D-ribose 5-phosphate + ATP = 5-phospho-alpha-D-ribose 1-diphosphate + AMP + H(+)</text>
        <dbReference type="Rhea" id="RHEA:15609"/>
        <dbReference type="ChEBI" id="CHEBI:15378"/>
        <dbReference type="ChEBI" id="CHEBI:30616"/>
        <dbReference type="ChEBI" id="CHEBI:58017"/>
        <dbReference type="ChEBI" id="CHEBI:78346"/>
        <dbReference type="ChEBI" id="CHEBI:456215"/>
        <dbReference type="EC" id="2.7.6.1"/>
    </reaction>
</comment>
<keyword evidence="5 10" id="KW-0547">Nucleotide-binding</keyword>
<dbReference type="GeneID" id="11139173"/>
<evidence type="ECO:0000256" key="1">
    <source>
        <dbReference type="ARBA" id="ARBA00022490"/>
    </source>
</evidence>
<keyword evidence="2 10" id="KW-0808">Transferase</keyword>
<dbReference type="Pfam" id="PF00156">
    <property type="entry name" value="Pribosyltran"/>
    <property type="match status" value="1"/>
</dbReference>
<name>G0ED15_PYRF1</name>
<organism evidence="13 14">
    <name type="scientific">Pyrolobus fumarii (strain DSM 11204 / 1A)</name>
    <dbReference type="NCBI Taxonomy" id="694429"/>
    <lineage>
        <taxon>Archaea</taxon>
        <taxon>Thermoproteota</taxon>
        <taxon>Thermoprotei</taxon>
        <taxon>Desulfurococcales</taxon>
        <taxon>Pyrodictiaceae</taxon>
        <taxon>Pyrolobus</taxon>
    </lineage>
</organism>
<keyword evidence="7 10" id="KW-0067">ATP-binding</keyword>
<dbReference type="FunCoup" id="G0ED15">
    <property type="interactions" value="191"/>
</dbReference>
<comment type="pathway">
    <text evidence="10">Metabolic intermediate biosynthesis; 5-phospho-alpha-D-ribose 1-diphosphate biosynthesis; 5-phospho-alpha-D-ribose 1-diphosphate from D-ribose 5-phosphate (route I): step 1/1.</text>
</comment>
<dbReference type="InterPro" id="IPR029057">
    <property type="entry name" value="PRTase-like"/>
</dbReference>
<dbReference type="SUPFAM" id="SSF53271">
    <property type="entry name" value="PRTase-like"/>
    <property type="match status" value="2"/>
</dbReference>
<proteinExistence type="inferred from homology"/>
<keyword evidence="8 10" id="KW-0460">Magnesium</keyword>
<dbReference type="InterPro" id="IPR000836">
    <property type="entry name" value="PRTase_dom"/>
</dbReference>
<comment type="subcellular location">
    <subcellularLocation>
        <location evidence="10">Cytoplasm</location>
    </subcellularLocation>
</comment>
<feature type="binding site" evidence="10">
    <location>
        <begin position="95"/>
        <end position="96"/>
    </location>
    <ligand>
        <name>ATP</name>
        <dbReference type="ChEBI" id="CHEBI:30616"/>
    </ligand>
</feature>
<dbReference type="PANTHER" id="PTHR10210">
    <property type="entry name" value="RIBOSE-PHOSPHATE DIPHOSPHOKINASE FAMILY MEMBER"/>
    <property type="match status" value="1"/>
</dbReference>
<dbReference type="HAMAP" id="MF_00583_A">
    <property type="entry name" value="RibP_PPkinase_A"/>
    <property type="match status" value="1"/>
</dbReference>
<dbReference type="PANTHER" id="PTHR10210:SF32">
    <property type="entry name" value="RIBOSE-PHOSPHATE PYROPHOSPHOKINASE 2"/>
    <property type="match status" value="1"/>
</dbReference>
<dbReference type="HOGENOM" id="CLU_033546_2_2_2"/>
<evidence type="ECO:0000256" key="9">
    <source>
        <dbReference type="ARBA" id="ARBA00049535"/>
    </source>
</evidence>
<dbReference type="Gene3D" id="3.40.50.2020">
    <property type="match status" value="2"/>
</dbReference>
<evidence type="ECO:0000259" key="11">
    <source>
        <dbReference type="Pfam" id="PF00156"/>
    </source>
</evidence>
<keyword evidence="3 10" id="KW-0479">Metal-binding</keyword>
<dbReference type="NCBIfam" id="TIGR01251">
    <property type="entry name" value="ribP_PPkin"/>
    <property type="match status" value="1"/>
</dbReference>
<dbReference type="InParanoid" id="G0ED15"/>
<dbReference type="STRING" id="694429.Pyrfu_0705"/>
<dbReference type="SMART" id="SM01400">
    <property type="entry name" value="Pribosyltran_N"/>
    <property type="match status" value="1"/>
</dbReference>
<evidence type="ECO:0000256" key="2">
    <source>
        <dbReference type="ARBA" id="ARBA00022679"/>
    </source>
</evidence>
<dbReference type="UniPathway" id="UPA00087">
    <property type="reaction ID" value="UER00172"/>
</dbReference>
<evidence type="ECO:0000256" key="6">
    <source>
        <dbReference type="ARBA" id="ARBA00022777"/>
    </source>
</evidence>
<dbReference type="GO" id="GO:0006015">
    <property type="term" value="P:5-phosphoribose 1-diphosphate biosynthetic process"/>
    <property type="evidence" value="ECO:0007669"/>
    <property type="project" value="UniProtKB-UniRule"/>
</dbReference>
<dbReference type="KEGG" id="pfm:Pyrfu_0705"/>
<dbReference type="GO" id="GO:0000287">
    <property type="term" value="F:magnesium ion binding"/>
    <property type="evidence" value="ECO:0007669"/>
    <property type="project" value="UniProtKB-UniRule"/>
</dbReference>
<comment type="function">
    <text evidence="10">Involved in the biosynthesis of the central metabolite phospho-alpha-D-ribosyl-1-pyrophosphate (PRPP) via the transfer of pyrophosphoryl group from ATP to 1-hydroxyl of ribose-5-phosphate (Rib-5-P).</text>
</comment>
<evidence type="ECO:0000256" key="10">
    <source>
        <dbReference type="HAMAP-Rule" id="MF_00583"/>
    </source>
</evidence>
<comment type="similarity">
    <text evidence="10">Belongs to the ribose-phosphate pyrophosphokinase family. Class III (archaeal) subfamily.</text>
</comment>
<dbReference type="InterPro" id="IPR037514">
    <property type="entry name" value="Rib-P_diPkinase_arc"/>
</dbReference>
<dbReference type="RefSeq" id="WP_014026251.1">
    <property type="nucleotide sequence ID" value="NC_015931.1"/>
</dbReference>
<evidence type="ECO:0000256" key="7">
    <source>
        <dbReference type="ARBA" id="ARBA00022840"/>
    </source>
</evidence>
<evidence type="ECO:0000256" key="5">
    <source>
        <dbReference type="ARBA" id="ARBA00022741"/>
    </source>
</evidence>
<feature type="binding site" evidence="10">
    <location>
        <position position="129"/>
    </location>
    <ligand>
        <name>Mg(2+)</name>
        <dbReference type="ChEBI" id="CHEBI:18420"/>
        <label>1</label>
    </ligand>
</feature>
<feature type="binding site" evidence="10">
    <location>
        <position position="216"/>
    </location>
    <ligand>
        <name>D-ribose 5-phosphate</name>
        <dbReference type="ChEBI" id="CHEBI:78346"/>
    </ligand>
</feature>
<dbReference type="AlphaFoldDB" id="G0ED15"/>
<sequence length="301" mass="32548">MPRFVVVAGPGGYPAQGLAEALGAELVNVEHKVFPDGESYVRIPSRLDGKIAVVVQSMYPEQDRRFVELLLLIEAAHGSGADHVIAVVPYIAYARQDRRFREGEPISIKTILSSLRAAGADALITIDIHKPESLTYFNGPTVNVDPTPLFAEAIRGEKDVVVVAPDRGALHRAESLAMKLNVPYDYLEKFRDRVTGEITMKPKELRVEGKTVILVDDIISTGGTIAKAAEILRSQGARRIIVAVSHALLVGNALEKLVKAGVDRLLALDTVPPRQGVEVLATGGLLADTVKELSESHGWLT</sequence>
<evidence type="ECO:0000313" key="13">
    <source>
        <dbReference type="EMBL" id="AEM38574.1"/>
    </source>
</evidence>
<dbReference type="GO" id="GO:0006164">
    <property type="term" value="P:purine nucleotide biosynthetic process"/>
    <property type="evidence" value="ECO:0007669"/>
    <property type="project" value="TreeGrafter"/>
</dbReference>
<gene>
    <name evidence="10" type="primary">prs</name>
    <name evidence="13" type="ordered locus">Pyrfu_0705</name>
</gene>
<keyword evidence="4 10" id="KW-0545">Nucleotide biosynthesis</keyword>
<evidence type="ECO:0000256" key="8">
    <source>
        <dbReference type="ARBA" id="ARBA00022842"/>
    </source>
</evidence>
<dbReference type="InterPro" id="IPR029099">
    <property type="entry name" value="Pribosyltran_N"/>
</dbReference>
<accession>G0ED15</accession>
<dbReference type="InterPro" id="IPR005946">
    <property type="entry name" value="Rib-P_diPkinase"/>
</dbReference>
<dbReference type="FunFam" id="3.40.50.2020:FF:000007">
    <property type="entry name" value="Ribose-phosphate pyrophosphokinase"/>
    <property type="match status" value="1"/>
</dbReference>
<evidence type="ECO:0000313" key="14">
    <source>
        <dbReference type="Proteomes" id="UP000001037"/>
    </source>
</evidence>
<feature type="binding site" evidence="10">
    <location>
        <position position="191"/>
    </location>
    <ligand>
        <name>D-ribose 5-phosphate</name>
        <dbReference type="ChEBI" id="CHEBI:78346"/>
    </ligand>
</feature>
<dbReference type="Proteomes" id="UP000001037">
    <property type="component" value="Chromosome"/>
</dbReference>
<dbReference type="OrthoDB" id="371997at2157"/>
<keyword evidence="14" id="KW-1185">Reference proteome</keyword>
<evidence type="ECO:0000256" key="4">
    <source>
        <dbReference type="ARBA" id="ARBA00022727"/>
    </source>
</evidence>
<feature type="active site" evidence="10">
    <location>
        <position position="189"/>
    </location>
</feature>
<evidence type="ECO:0000256" key="3">
    <source>
        <dbReference type="ARBA" id="ARBA00022723"/>
    </source>
</evidence>
<dbReference type="GO" id="GO:0005524">
    <property type="term" value="F:ATP binding"/>
    <property type="evidence" value="ECO:0007669"/>
    <property type="project" value="UniProtKB-KW"/>
</dbReference>
<feature type="binding site" evidence="10">
    <location>
        <begin position="220"/>
        <end position="224"/>
    </location>
    <ligand>
        <name>D-ribose 5-phosphate</name>
        <dbReference type="ChEBI" id="CHEBI:78346"/>
    </ligand>
</feature>
<feature type="domain" description="Ribose-phosphate pyrophosphokinase N-terminal" evidence="12">
    <location>
        <begin position="15"/>
        <end position="119"/>
    </location>
</feature>
<dbReference type="GO" id="GO:0002189">
    <property type="term" value="C:ribose phosphate diphosphokinase complex"/>
    <property type="evidence" value="ECO:0007669"/>
    <property type="project" value="TreeGrafter"/>
</dbReference>
<protein>
    <recommendedName>
        <fullName evidence="10">Ribose-phosphate pyrophosphokinase</fullName>
        <shortName evidence="10">RPPK</shortName>
        <ecNumber evidence="10">2.7.6.1</ecNumber>
    </recommendedName>
    <alternativeName>
        <fullName evidence="10">5-phospho-D-ribosyl alpha-1-diphosphate synthase</fullName>
    </alternativeName>
    <alternativeName>
        <fullName evidence="10">Phosphoribosyl diphosphate synthase</fullName>
    </alternativeName>
    <alternativeName>
        <fullName evidence="10">Phosphoribosyl pyrophosphate synthase</fullName>
        <shortName evidence="10">P-Rib-PP synthase</shortName>
        <shortName evidence="10">PRPP synthase</shortName>
        <shortName evidence="10">PRPPase</shortName>
    </alternativeName>
</protein>
<dbReference type="GO" id="GO:0005737">
    <property type="term" value="C:cytoplasm"/>
    <property type="evidence" value="ECO:0007669"/>
    <property type="project" value="UniProtKB-SubCell"/>
</dbReference>
<dbReference type="CDD" id="cd06223">
    <property type="entry name" value="PRTases_typeI"/>
    <property type="match status" value="1"/>
</dbReference>
<keyword evidence="1 10" id="KW-0963">Cytoplasm</keyword>
<keyword evidence="6 10" id="KW-0418">Kinase</keyword>
<dbReference type="eggNOG" id="arCOG00067">
    <property type="taxonomic scope" value="Archaea"/>
</dbReference>
<comment type="cofactor">
    <cofactor evidence="10">
        <name>Mg(2+)</name>
        <dbReference type="ChEBI" id="CHEBI:18420"/>
    </cofactor>
    <text evidence="10">Binds 2 Mg(2+) ions per subunit.</text>
</comment>
<dbReference type="EMBL" id="CP002838">
    <property type="protein sequence ID" value="AEM38574.1"/>
    <property type="molecule type" value="Genomic_DNA"/>
</dbReference>
<dbReference type="GO" id="GO:0016301">
    <property type="term" value="F:kinase activity"/>
    <property type="evidence" value="ECO:0007669"/>
    <property type="project" value="UniProtKB-KW"/>
</dbReference>
<feature type="binding site" evidence="10">
    <location>
        <position position="166"/>
    </location>
    <ligand>
        <name>Mg(2+)</name>
        <dbReference type="ChEBI" id="CHEBI:18420"/>
        <label>2</label>
    </ligand>
</feature>